<reference evidence="2" key="2">
    <citation type="submission" date="2021-12" db="EMBL/GenBank/DDBJ databases">
        <title>Resequencing data analysis of finger millet.</title>
        <authorList>
            <person name="Hatakeyama M."/>
            <person name="Aluri S."/>
            <person name="Balachadran M.T."/>
            <person name="Sivarajan S.R."/>
            <person name="Poveda L."/>
            <person name="Shimizu-Inatsugi R."/>
            <person name="Schlapbach R."/>
            <person name="Sreeman S.M."/>
            <person name="Shimizu K.K."/>
        </authorList>
    </citation>
    <scope>NUCLEOTIDE SEQUENCE</scope>
</reference>
<accession>A0AAV5DFN8</accession>
<dbReference type="EMBL" id="BQKI01000015">
    <property type="protein sequence ID" value="GJN09067.1"/>
    <property type="molecule type" value="Genomic_DNA"/>
</dbReference>
<comment type="caution">
    <text evidence="2">The sequence shown here is derived from an EMBL/GenBank/DDBJ whole genome shotgun (WGS) entry which is preliminary data.</text>
</comment>
<feature type="compositionally biased region" description="Basic and acidic residues" evidence="1">
    <location>
        <begin position="20"/>
        <end position="39"/>
    </location>
</feature>
<evidence type="ECO:0000256" key="1">
    <source>
        <dbReference type="SAM" id="MobiDB-lite"/>
    </source>
</evidence>
<organism evidence="2 3">
    <name type="scientific">Eleusine coracana subsp. coracana</name>
    <dbReference type="NCBI Taxonomy" id="191504"/>
    <lineage>
        <taxon>Eukaryota</taxon>
        <taxon>Viridiplantae</taxon>
        <taxon>Streptophyta</taxon>
        <taxon>Embryophyta</taxon>
        <taxon>Tracheophyta</taxon>
        <taxon>Spermatophyta</taxon>
        <taxon>Magnoliopsida</taxon>
        <taxon>Liliopsida</taxon>
        <taxon>Poales</taxon>
        <taxon>Poaceae</taxon>
        <taxon>PACMAD clade</taxon>
        <taxon>Chloridoideae</taxon>
        <taxon>Cynodonteae</taxon>
        <taxon>Eleusininae</taxon>
        <taxon>Eleusine</taxon>
    </lineage>
</organism>
<reference evidence="2" key="1">
    <citation type="journal article" date="2018" name="DNA Res.">
        <title>Multiple hybrid de novo genome assembly of finger millet, an orphan allotetraploid crop.</title>
        <authorList>
            <person name="Hatakeyama M."/>
            <person name="Aluri S."/>
            <person name="Balachadran M.T."/>
            <person name="Sivarajan S.R."/>
            <person name="Patrignani A."/>
            <person name="Gruter S."/>
            <person name="Poveda L."/>
            <person name="Shimizu-Inatsugi R."/>
            <person name="Baeten J."/>
            <person name="Francoijs K.J."/>
            <person name="Nataraja K.N."/>
            <person name="Reddy Y.A.N."/>
            <person name="Phadnis S."/>
            <person name="Ravikumar R.L."/>
            <person name="Schlapbach R."/>
            <person name="Sreeman S.M."/>
            <person name="Shimizu K.K."/>
        </authorList>
    </citation>
    <scope>NUCLEOTIDE SEQUENCE</scope>
</reference>
<sequence length="92" mass="10088">MESKEAQGAETTAVAAQAMEEEKQQAVKTREQNREEATRKVRAAQASTMWASIKSRVRATSESAILRTRQMFGEPKVESTTVEKSAAKAESA</sequence>
<gene>
    <name evidence="2" type="primary">ga27037</name>
    <name evidence="2" type="ORF">PR202_ga27037</name>
</gene>
<dbReference type="AlphaFoldDB" id="A0AAV5DFN8"/>
<proteinExistence type="predicted"/>
<feature type="region of interest" description="Disordered" evidence="1">
    <location>
        <begin position="1"/>
        <end position="48"/>
    </location>
</feature>
<protein>
    <submittedName>
        <fullName evidence="2">Uncharacterized protein</fullName>
    </submittedName>
</protein>
<keyword evidence="3" id="KW-1185">Reference proteome</keyword>
<evidence type="ECO:0000313" key="3">
    <source>
        <dbReference type="Proteomes" id="UP001054889"/>
    </source>
</evidence>
<dbReference type="Proteomes" id="UP001054889">
    <property type="component" value="Unassembled WGS sequence"/>
</dbReference>
<name>A0AAV5DFN8_ELECO</name>
<evidence type="ECO:0000313" key="2">
    <source>
        <dbReference type="EMBL" id="GJN09067.1"/>
    </source>
</evidence>